<dbReference type="CDD" id="cd12950">
    <property type="entry name" value="RRP7_Rrp7p"/>
    <property type="match status" value="1"/>
</dbReference>
<dbReference type="Proteomes" id="UP000002258">
    <property type="component" value="Chromosome 2"/>
</dbReference>
<dbReference type="FunCoup" id="A3LND5">
    <property type="interactions" value="280"/>
</dbReference>
<dbReference type="PANTHER" id="PTHR13191:SF0">
    <property type="entry name" value="RIBOSOMAL RNA-PROCESSING PROTEIN 7 HOMOLOG A-RELATED"/>
    <property type="match status" value="1"/>
</dbReference>
<dbReference type="Gene3D" id="6.10.250.1770">
    <property type="match status" value="1"/>
</dbReference>
<dbReference type="GO" id="GO:0006364">
    <property type="term" value="P:rRNA processing"/>
    <property type="evidence" value="ECO:0007669"/>
    <property type="project" value="EnsemblFungi"/>
</dbReference>
<dbReference type="Pfam" id="PF17799">
    <property type="entry name" value="RRM_Rrp7"/>
    <property type="match status" value="1"/>
</dbReference>
<dbReference type="EMBL" id="CP000496">
    <property type="protein sequence ID" value="ABN64313.2"/>
    <property type="molecule type" value="Genomic_DNA"/>
</dbReference>
<dbReference type="Pfam" id="PF12923">
    <property type="entry name" value="RRP7"/>
    <property type="match status" value="1"/>
</dbReference>
<evidence type="ECO:0000256" key="2">
    <source>
        <dbReference type="SAM" id="Coils"/>
    </source>
</evidence>
<dbReference type="GO" id="GO:0032040">
    <property type="term" value="C:small-subunit processome"/>
    <property type="evidence" value="ECO:0007669"/>
    <property type="project" value="EnsemblFungi"/>
</dbReference>
<dbReference type="OrthoDB" id="5390at2759"/>
<dbReference type="AlphaFoldDB" id="A3LND5"/>
<dbReference type="Gene3D" id="3.30.70.330">
    <property type="match status" value="1"/>
</dbReference>
<dbReference type="GeneID" id="4837400"/>
<dbReference type="InterPro" id="IPR035979">
    <property type="entry name" value="RBD_domain_sf"/>
</dbReference>
<name>A3LND5_PICST</name>
<proteinExistence type="inferred from homology"/>
<keyword evidence="2" id="KW-0175">Coiled coil</keyword>
<dbReference type="InterPro" id="IPR024326">
    <property type="entry name" value="RRP7_C"/>
</dbReference>
<dbReference type="GO" id="GO:0019843">
    <property type="term" value="F:rRNA binding"/>
    <property type="evidence" value="ECO:0007669"/>
    <property type="project" value="EnsemblFungi"/>
</dbReference>
<dbReference type="CDD" id="cd12293">
    <property type="entry name" value="dRRM_Rrp7p"/>
    <property type="match status" value="1"/>
</dbReference>
<sequence length="291" mass="33360">MVLATEIKGYNVLPVSLPKAQTTHYIYFKKHETRSTDNQKNSSGRSIFLCNLPIGTTTSTLKKFFQEVAIGATIETFVASLLNDCPEDVWINLTKLTSDLEFNPDLQSARNTNDEAARLPKNCGVVTFVDKSAFQLAYTAIRKLSAARTVSSWPFSTYDSKYFLNHYKSQILDAEALSDAVSQALVDFDRAEQESRDNLQQQTQLVDEDGFTLVVGSHRKTKAGIMGKQKLAATVELDKANTKLKKKEKEDFYRFQLRQRKKDEMNELLQKFKLDQEKVRLMREKKRFRPY</sequence>
<accession>A3LND5</accession>
<dbReference type="eggNOG" id="KOG4008">
    <property type="taxonomic scope" value="Eukaryota"/>
</dbReference>
<dbReference type="InterPro" id="IPR012677">
    <property type="entry name" value="Nucleotide-bd_a/b_plait_sf"/>
</dbReference>
<dbReference type="InterPro" id="IPR040447">
    <property type="entry name" value="RRM_Rrp7"/>
</dbReference>
<reference evidence="5 6" key="1">
    <citation type="journal article" date="2007" name="Nat. Biotechnol.">
        <title>Genome sequence of the lignocellulose-bioconverting and xylose-fermenting yeast Pichia stipitis.</title>
        <authorList>
            <person name="Jeffries T.W."/>
            <person name="Grigoriev I.V."/>
            <person name="Grimwood J."/>
            <person name="Laplaza J.M."/>
            <person name="Aerts A."/>
            <person name="Salamov A."/>
            <person name="Schmutz J."/>
            <person name="Lindquist E."/>
            <person name="Dehal P."/>
            <person name="Shapiro H."/>
            <person name="Jin Y.S."/>
            <person name="Passoth V."/>
            <person name="Richardson P.M."/>
        </authorList>
    </citation>
    <scope>NUCLEOTIDE SEQUENCE [LARGE SCALE GENOMIC DNA]</scope>
    <source>
        <strain evidence="6">ATCC 58785 / CBS 6054 / NBRC 10063 / NRRL Y-11545</strain>
    </source>
</reference>
<evidence type="ECO:0000259" key="3">
    <source>
        <dbReference type="Pfam" id="PF12923"/>
    </source>
</evidence>
<gene>
    <name evidence="5" type="primary">RRP7</name>
    <name evidence="5" type="ORF">PICST_55810</name>
</gene>
<dbReference type="RefSeq" id="XP_001382342.2">
    <property type="nucleotide sequence ID" value="XM_001382305.1"/>
</dbReference>
<dbReference type="GO" id="GO:0034456">
    <property type="term" value="C:UTP-C complex"/>
    <property type="evidence" value="ECO:0007669"/>
    <property type="project" value="EnsemblFungi"/>
</dbReference>
<dbReference type="HOGENOM" id="CLU_053375_0_0_1"/>
<dbReference type="STRING" id="322104.A3LND5"/>
<evidence type="ECO:0000256" key="1">
    <source>
        <dbReference type="ARBA" id="ARBA00006110"/>
    </source>
</evidence>
<dbReference type="GO" id="GO:0032545">
    <property type="term" value="C:CURI complex"/>
    <property type="evidence" value="ECO:0007669"/>
    <property type="project" value="EnsemblFungi"/>
</dbReference>
<dbReference type="InterPro" id="IPR040446">
    <property type="entry name" value="RRP7"/>
</dbReference>
<keyword evidence="6" id="KW-1185">Reference proteome</keyword>
<protein>
    <submittedName>
        <fullName evidence="5">Ribosomal RNA processing protein 7</fullName>
    </submittedName>
</protein>
<dbReference type="GO" id="GO:0000028">
    <property type="term" value="P:ribosomal small subunit assembly"/>
    <property type="evidence" value="ECO:0007669"/>
    <property type="project" value="EnsemblFungi"/>
</dbReference>
<evidence type="ECO:0000313" key="6">
    <source>
        <dbReference type="Proteomes" id="UP000002258"/>
    </source>
</evidence>
<dbReference type="OMA" id="GIHKWIA"/>
<feature type="domain" description="Ribosomal RNA-processing protein 7 C-terminal" evidence="3">
    <location>
        <begin position="169"/>
        <end position="291"/>
    </location>
</feature>
<feature type="coiled-coil region" evidence="2">
    <location>
        <begin position="230"/>
        <end position="278"/>
    </location>
</feature>
<dbReference type="SUPFAM" id="SSF54928">
    <property type="entry name" value="RNA-binding domain, RBD"/>
    <property type="match status" value="1"/>
</dbReference>
<evidence type="ECO:0000313" key="5">
    <source>
        <dbReference type="EMBL" id="ABN64313.2"/>
    </source>
</evidence>
<evidence type="ECO:0000259" key="4">
    <source>
        <dbReference type="Pfam" id="PF17799"/>
    </source>
</evidence>
<feature type="domain" description="Rrp7 RRM-like N-terminal" evidence="4">
    <location>
        <begin position="6"/>
        <end position="167"/>
    </location>
</feature>
<dbReference type="KEGG" id="pic:PICST_55810"/>
<comment type="similarity">
    <text evidence="1">Belongs to the RRP7 family.</text>
</comment>
<organism evidence="5 6">
    <name type="scientific">Scheffersomyces stipitis (strain ATCC 58785 / CBS 6054 / NBRC 10063 / NRRL Y-11545)</name>
    <name type="common">Yeast</name>
    <name type="synonym">Pichia stipitis</name>
    <dbReference type="NCBI Taxonomy" id="322104"/>
    <lineage>
        <taxon>Eukaryota</taxon>
        <taxon>Fungi</taxon>
        <taxon>Dikarya</taxon>
        <taxon>Ascomycota</taxon>
        <taxon>Saccharomycotina</taxon>
        <taxon>Pichiomycetes</taxon>
        <taxon>Debaryomycetaceae</taxon>
        <taxon>Scheffersomyces</taxon>
    </lineage>
</organism>
<dbReference type="GO" id="GO:0042790">
    <property type="term" value="P:nucleolar large rRNA transcription by RNA polymerase I"/>
    <property type="evidence" value="ECO:0007669"/>
    <property type="project" value="EnsemblFungi"/>
</dbReference>
<dbReference type="PANTHER" id="PTHR13191">
    <property type="entry name" value="RIBOSOMAL RNA PROCESSING PROTEIN 7-RELATED"/>
    <property type="match status" value="1"/>
</dbReference>
<dbReference type="GO" id="GO:0060962">
    <property type="term" value="P:regulation of ribosomal protein gene transcription by RNA polymerase II"/>
    <property type="evidence" value="ECO:0007669"/>
    <property type="project" value="EnsemblFungi"/>
</dbReference>
<dbReference type="InParanoid" id="A3LND5"/>